<evidence type="ECO:0000259" key="2">
    <source>
        <dbReference type="Pfam" id="PF00176"/>
    </source>
</evidence>
<keyword evidence="1" id="KW-1133">Transmembrane helix</keyword>
<keyword evidence="4" id="KW-1185">Reference proteome</keyword>
<dbReference type="Proteomes" id="UP001162972">
    <property type="component" value="Chromosome 18"/>
</dbReference>
<evidence type="ECO:0000313" key="3">
    <source>
        <dbReference type="EMBL" id="KAJ6435940.1"/>
    </source>
</evidence>
<dbReference type="GO" id="GO:0005524">
    <property type="term" value="F:ATP binding"/>
    <property type="evidence" value="ECO:0007669"/>
    <property type="project" value="InterPro"/>
</dbReference>
<dbReference type="Gene3D" id="3.40.50.300">
    <property type="entry name" value="P-loop containing nucleotide triphosphate hydrolases"/>
    <property type="match status" value="1"/>
</dbReference>
<gene>
    <name evidence="3" type="ORF">OIU84_001048</name>
</gene>
<name>A0AAD6PNU4_9ROSI</name>
<feature type="transmembrane region" description="Helical" evidence="1">
    <location>
        <begin position="121"/>
        <end position="140"/>
    </location>
</feature>
<proteinExistence type="predicted"/>
<comment type="caution">
    <text evidence="3">The sequence shown here is derived from an EMBL/GenBank/DDBJ whole genome shotgun (WGS) entry which is preliminary data.</text>
</comment>
<evidence type="ECO:0000313" key="4">
    <source>
        <dbReference type="Proteomes" id="UP001162972"/>
    </source>
</evidence>
<reference evidence="3 4" key="1">
    <citation type="journal article" date="2023" name="Int. J. Mol. Sci.">
        <title>De Novo Assembly and Annotation of 11 Diverse Shrub Willow (Salix) Genomes Reveals Novel Gene Organization in Sex-Linked Regions.</title>
        <authorList>
            <person name="Hyden B."/>
            <person name="Feng K."/>
            <person name="Yates T.B."/>
            <person name="Jawdy S."/>
            <person name="Cereghino C."/>
            <person name="Smart L.B."/>
            <person name="Muchero W."/>
        </authorList>
    </citation>
    <scope>NUCLEOTIDE SEQUENCE [LARGE SCALE GENOMIC DNA]</scope>
    <source>
        <tissue evidence="3">Shoot tip</tissue>
    </source>
</reference>
<dbReference type="Gene3D" id="3.40.50.10810">
    <property type="entry name" value="Tandem AAA-ATPase domain"/>
    <property type="match status" value="1"/>
</dbReference>
<keyword evidence="1" id="KW-0472">Membrane</keyword>
<accession>A0AAD6PNU4</accession>
<dbReference type="InterPro" id="IPR000330">
    <property type="entry name" value="SNF2_N"/>
</dbReference>
<dbReference type="EMBL" id="JAPFFJ010000001">
    <property type="protein sequence ID" value="KAJ6435940.1"/>
    <property type="molecule type" value="Genomic_DNA"/>
</dbReference>
<evidence type="ECO:0000256" key="1">
    <source>
        <dbReference type="SAM" id="Phobius"/>
    </source>
</evidence>
<keyword evidence="1" id="KW-0812">Transmembrane</keyword>
<protein>
    <recommendedName>
        <fullName evidence="2">SNF2 N-terminal domain-containing protein</fullName>
    </recommendedName>
</protein>
<dbReference type="InterPro" id="IPR038718">
    <property type="entry name" value="SNF2-like_sf"/>
</dbReference>
<sequence length="143" mass="16592">MLRRRVEDVEGSLPPKVSIVLRCRMSSIQSTIYDWIKSTGTIRVDPEDEKRRVQKNPAYQAKLNKKVEEEECGTQKWCQLELKIQSASNGVALALKLRKRRMGLQIQAAPQDVVLPRKLNFVLLLSNFFPRFIYFIFLFSSTC</sequence>
<organism evidence="3 4">
    <name type="scientific">Salix udensis</name>
    <dbReference type="NCBI Taxonomy" id="889485"/>
    <lineage>
        <taxon>Eukaryota</taxon>
        <taxon>Viridiplantae</taxon>
        <taxon>Streptophyta</taxon>
        <taxon>Embryophyta</taxon>
        <taxon>Tracheophyta</taxon>
        <taxon>Spermatophyta</taxon>
        <taxon>Magnoliopsida</taxon>
        <taxon>eudicotyledons</taxon>
        <taxon>Gunneridae</taxon>
        <taxon>Pentapetalae</taxon>
        <taxon>rosids</taxon>
        <taxon>fabids</taxon>
        <taxon>Malpighiales</taxon>
        <taxon>Salicaceae</taxon>
        <taxon>Saliceae</taxon>
        <taxon>Salix</taxon>
    </lineage>
</organism>
<feature type="domain" description="SNF2 N-terminal" evidence="2">
    <location>
        <begin position="1"/>
        <end position="60"/>
    </location>
</feature>
<dbReference type="InterPro" id="IPR027417">
    <property type="entry name" value="P-loop_NTPase"/>
</dbReference>
<dbReference type="AlphaFoldDB" id="A0AAD6PNU4"/>
<dbReference type="Pfam" id="PF00176">
    <property type="entry name" value="SNF2-rel_dom"/>
    <property type="match status" value="1"/>
</dbReference>